<keyword evidence="2" id="KW-1185">Reference proteome</keyword>
<sequence length="90" mass="10411">MNDKVYQASPIKQSIDKEQRLATLSTIKKSVCYTELVYQRVNKKLNDKLSISDIERMVSEILTDSATTLKQKGKNYYITNSNYFVQLVIN</sequence>
<dbReference type="InterPro" id="IPR024229">
    <property type="entry name" value="DUF3781"/>
</dbReference>
<reference evidence="1" key="1">
    <citation type="submission" date="2022-06" db="EMBL/GenBank/DDBJ databases">
        <title>Antifungal cultures and metabolites of lactic acid bacteria for use in dairy fermentations.</title>
        <authorList>
            <person name="Zhao Z."/>
            <person name="Gaenzle M."/>
        </authorList>
    </citation>
    <scope>NUCLEOTIDE SEQUENCE</scope>
    <source>
        <strain evidence="1">FUA3126</strain>
    </source>
</reference>
<evidence type="ECO:0000313" key="1">
    <source>
        <dbReference type="EMBL" id="MDF9913273.1"/>
    </source>
</evidence>
<protein>
    <submittedName>
        <fullName evidence="1">DUF3781 domain-containing protein</fullName>
    </submittedName>
</protein>
<organism evidence="1 2">
    <name type="scientific">Furfurilactobacillus milii</name>
    <dbReference type="NCBI Taxonomy" id="2888272"/>
    <lineage>
        <taxon>Bacteria</taxon>
        <taxon>Bacillati</taxon>
        <taxon>Bacillota</taxon>
        <taxon>Bacilli</taxon>
        <taxon>Lactobacillales</taxon>
        <taxon>Lactobacillaceae</taxon>
        <taxon>Furfurilactobacillus</taxon>
    </lineage>
</organism>
<comment type="caution">
    <text evidence="1">The sequence shown here is derived from an EMBL/GenBank/DDBJ whole genome shotgun (WGS) entry which is preliminary data.</text>
</comment>
<dbReference type="EMBL" id="JANDJP010000002">
    <property type="protein sequence ID" value="MDF9913273.1"/>
    <property type="molecule type" value="Genomic_DNA"/>
</dbReference>
<dbReference type="Pfam" id="PF12636">
    <property type="entry name" value="DUF3781"/>
    <property type="match status" value="1"/>
</dbReference>
<evidence type="ECO:0000313" key="2">
    <source>
        <dbReference type="Proteomes" id="UP001152867"/>
    </source>
</evidence>
<accession>A0ABT6D9M8</accession>
<name>A0ABT6D9M8_9LACO</name>
<gene>
    <name evidence="1" type="ORF">NNA32_03315</name>
</gene>
<dbReference type="Proteomes" id="UP001152867">
    <property type="component" value="Unassembled WGS sequence"/>
</dbReference>
<proteinExistence type="predicted"/>